<keyword evidence="5" id="KW-0732">Signal</keyword>
<evidence type="ECO:0000256" key="4">
    <source>
        <dbReference type="SAM" id="MobiDB-lite"/>
    </source>
</evidence>
<gene>
    <name evidence="6" type="ORF">GQF42_42450</name>
</gene>
<evidence type="ECO:0000256" key="5">
    <source>
        <dbReference type="SAM" id="SignalP"/>
    </source>
</evidence>
<feature type="signal peptide" evidence="5">
    <location>
        <begin position="1"/>
        <end position="28"/>
    </location>
</feature>
<evidence type="ECO:0000256" key="3">
    <source>
        <dbReference type="ARBA" id="ARBA00023098"/>
    </source>
</evidence>
<dbReference type="Proteomes" id="UP000436138">
    <property type="component" value="Chromosome"/>
</dbReference>
<protein>
    <recommendedName>
        <fullName evidence="8">Alpha/beta hydrolase</fullName>
    </recommendedName>
</protein>
<keyword evidence="7" id="KW-1185">Reference proteome</keyword>
<reference evidence="6 7" key="1">
    <citation type="submission" date="2019-12" db="EMBL/GenBank/DDBJ databases">
        <title>Streptomyces sp. strain T44 isolated from rhizosphere soil of Broussonetia papyrifera.</title>
        <authorList>
            <person name="Mo P."/>
        </authorList>
    </citation>
    <scope>NUCLEOTIDE SEQUENCE [LARGE SCALE GENOMIC DNA]</scope>
    <source>
        <strain evidence="6 7">T44</strain>
    </source>
</reference>
<dbReference type="Pfam" id="PF03403">
    <property type="entry name" value="PAF-AH_p_II"/>
    <property type="match status" value="1"/>
</dbReference>
<dbReference type="RefSeq" id="WP_158928971.1">
    <property type="nucleotide sequence ID" value="NZ_CP047020.1"/>
</dbReference>
<dbReference type="GO" id="GO:0016042">
    <property type="term" value="P:lipid catabolic process"/>
    <property type="evidence" value="ECO:0007669"/>
    <property type="project" value="UniProtKB-KW"/>
</dbReference>
<sequence length="428" mass="45009">MRKTAAMSCLTALSLVALAAFASGASAAAGDAKPTMPMKSTQPTKATKAMKVTRSAPSAVTPQLPRPTGPYQIGAVNLHLIDSTRPDPYNPPQTYRELMVSVVYPARHAARYQRAPLMTSGASAGFNALAGVYNYSVPKGTTINYSAIKTFERMEAPAASGRFPVVLYSPGLGDVRSWDSVLVDQLASEGHVVVTIDPTYETSGVEFPDGRVASSRLLQLYAQAVADGTQTKFLETVVLGTRVEDTKFVLDSLKQLADGQDPDAEHAPLPTGLGSALDIGRVGMFGHSGGGFTTLEAMYEDPRIKAGINMDGTLEYTFGAPTDTNFSPVAQHGLSKPFLILSSDSTDACTAAADPSCAAVLAHSTGRHAAITLPGTRHGSLTDAEVLMPQLSRVMTPEEIASDTGTAPTSDVMAEEESLVSGFFDTNL</sequence>
<evidence type="ECO:0000256" key="1">
    <source>
        <dbReference type="ARBA" id="ARBA00022801"/>
    </source>
</evidence>
<dbReference type="InterPro" id="IPR029058">
    <property type="entry name" value="AB_hydrolase_fold"/>
</dbReference>
<keyword evidence="1" id="KW-0378">Hydrolase</keyword>
<keyword evidence="3" id="KW-0443">Lipid metabolism</keyword>
<feature type="chain" id="PRO_5038962590" description="Alpha/beta hydrolase" evidence="5">
    <location>
        <begin position="29"/>
        <end position="428"/>
    </location>
</feature>
<evidence type="ECO:0008006" key="8">
    <source>
        <dbReference type="Google" id="ProtNLM"/>
    </source>
</evidence>
<dbReference type="KEGG" id="sbro:GQF42_42450"/>
<dbReference type="AlphaFoldDB" id="A0A6I6NM69"/>
<dbReference type="GO" id="GO:0003847">
    <property type="term" value="F:1-alkyl-2-acetylglycerophosphocholine esterase activity"/>
    <property type="evidence" value="ECO:0007669"/>
    <property type="project" value="TreeGrafter"/>
</dbReference>
<evidence type="ECO:0000256" key="2">
    <source>
        <dbReference type="ARBA" id="ARBA00022963"/>
    </source>
</evidence>
<dbReference type="EMBL" id="CP047020">
    <property type="protein sequence ID" value="QHA09007.1"/>
    <property type="molecule type" value="Genomic_DNA"/>
</dbReference>
<evidence type="ECO:0000313" key="7">
    <source>
        <dbReference type="Proteomes" id="UP000436138"/>
    </source>
</evidence>
<dbReference type="SUPFAM" id="SSF53474">
    <property type="entry name" value="alpha/beta-Hydrolases"/>
    <property type="match status" value="1"/>
</dbReference>
<dbReference type="PANTHER" id="PTHR10272">
    <property type="entry name" value="PLATELET-ACTIVATING FACTOR ACETYLHYDROLASE"/>
    <property type="match status" value="1"/>
</dbReference>
<name>A0A6I6NM69_9ACTN</name>
<proteinExistence type="predicted"/>
<organism evidence="6 7">
    <name type="scientific">Streptomyces broussonetiae</name>
    <dbReference type="NCBI Taxonomy" id="2686304"/>
    <lineage>
        <taxon>Bacteria</taxon>
        <taxon>Bacillati</taxon>
        <taxon>Actinomycetota</taxon>
        <taxon>Actinomycetes</taxon>
        <taxon>Kitasatosporales</taxon>
        <taxon>Streptomycetaceae</taxon>
        <taxon>Streptomyces</taxon>
    </lineage>
</organism>
<feature type="region of interest" description="Disordered" evidence="4">
    <location>
        <begin position="29"/>
        <end position="66"/>
    </location>
</feature>
<accession>A0A6I6NM69</accession>
<dbReference type="PANTHER" id="PTHR10272:SF0">
    <property type="entry name" value="PLATELET-ACTIVATING FACTOR ACETYLHYDROLASE"/>
    <property type="match status" value="1"/>
</dbReference>
<keyword evidence="2" id="KW-0442">Lipid degradation</keyword>
<evidence type="ECO:0000313" key="6">
    <source>
        <dbReference type="EMBL" id="QHA09007.1"/>
    </source>
</evidence>
<dbReference type="Gene3D" id="3.40.50.1820">
    <property type="entry name" value="alpha/beta hydrolase"/>
    <property type="match status" value="1"/>
</dbReference>